<keyword evidence="7 16" id="KW-0547">Nucleotide-binding</keyword>
<accession>A0AA88E048</accession>
<dbReference type="EMBL" id="BTGU01000240">
    <property type="protein sequence ID" value="GMN65507.1"/>
    <property type="molecule type" value="Genomic_DNA"/>
</dbReference>
<dbReference type="Pfam" id="PF11883">
    <property type="entry name" value="DUF3403"/>
    <property type="match status" value="1"/>
</dbReference>
<comment type="catalytic activity">
    <reaction evidence="15 16">
        <text>L-seryl-[protein] + ATP = O-phospho-L-seryl-[protein] + ADP + H(+)</text>
        <dbReference type="Rhea" id="RHEA:17989"/>
        <dbReference type="Rhea" id="RHEA-COMP:9863"/>
        <dbReference type="Rhea" id="RHEA-COMP:11604"/>
        <dbReference type="ChEBI" id="CHEBI:15378"/>
        <dbReference type="ChEBI" id="CHEBI:29999"/>
        <dbReference type="ChEBI" id="CHEBI:30616"/>
        <dbReference type="ChEBI" id="CHEBI:83421"/>
        <dbReference type="ChEBI" id="CHEBI:456216"/>
        <dbReference type="EC" id="2.7.11.1"/>
    </reaction>
</comment>
<protein>
    <recommendedName>
        <fullName evidence="16">Receptor-like serine/threonine-protein kinase</fullName>
        <ecNumber evidence="16">2.7.11.1</ecNumber>
    </recommendedName>
</protein>
<dbReference type="InterPro" id="IPR024171">
    <property type="entry name" value="SRK-like_kinase"/>
</dbReference>
<evidence type="ECO:0000256" key="13">
    <source>
        <dbReference type="ARBA" id="ARBA00023180"/>
    </source>
</evidence>
<dbReference type="InterPro" id="IPR001480">
    <property type="entry name" value="Bulb-type_lectin_dom"/>
</dbReference>
<evidence type="ECO:0000259" key="20">
    <source>
        <dbReference type="PROSITE" id="PS50927"/>
    </source>
</evidence>
<dbReference type="CDD" id="cd01098">
    <property type="entry name" value="PAN_AP_plant"/>
    <property type="match status" value="1"/>
</dbReference>
<dbReference type="InterPro" id="IPR008271">
    <property type="entry name" value="Ser/Thr_kinase_AS"/>
</dbReference>
<keyword evidence="6 18" id="KW-0732">Signal</keyword>
<keyword evidence="2" id="KW-1003">Cell membrane</keyword>
<evidence type="ECO:0000256" key="8">
    <source>
        <dbReference type="ARBA" id="ARBA00022777"/>
    </source>
</evidence>
<keyword evidence="12" id="KW-1015">Disulfide bond</keyword>
<comment type="similarity">
    <text evidence="16">Belongs to the protein kinase superfamily. Ser/Thr protein kinase family.</text>
</comment>
<keyword evidence="13" id="KW-0325">Glycoprotein</keyword>
<evidence type="ECO:0000256" key="11">
    <source>
        <dbReference type="ARBA" id="ARBA00023136"/>
    </source>
</evidence>
<keyword evidence="8 16" id="KW-0418">Kinase</keyword>
<dbReference type="PIRSF" id="PIRSF000641">
    <property type="entry name" value="SRK"/>
    <property type="match status" value="1"/>
</dbReference>
<dbReference type="Gene3D" id="1.10.510.10">
    <property type="entry name" value="Transferase(Phosphotransferase) domain 1"/>
    <property type="match status" value="1"/>
</dbReference>
<dbReference type="SMART" id="SM00473">
    <property type="entry name" value="PAN_AP"/>
    <property type="match status" value="1"/>
</dbReference>
<dbReference type="Pfam" id="PF00954">
    <property type="entry name" value="S_locus_glycop"/>
    <property type="match status" value="1"/>
</dbReference>
<dbReference type="CDD" id="cd14066">
    <property type="entry name" value="STKc_IRAK"/>
    <property type="match status" value="1"/>
</dbReference>
<keyword evidence="11 17" id="KW-0472">Membrane</keyword>
<dbReference type="PROSITE" id="PS50011">
    <property type="entry name" value="PROTEIN_KINASE_DOM"/>
    <property type="match status" value="1"/>
</dbReference>
<keyword evidence="23" id="KW-1185">Reference proteome</keyword>
<dbReference type="PANTHER" id="PTHR27002:SF214">
    <property type="entry name" value="RECEPTOR-LIKE SERINE_THREONINE-PROTEIN KINASE"/>
    <property type="match status" value="1"/>
</dbReference>
<dbReference type="InterPro" id="IPR000858">
    <property type="entry name" value="S_locus_glycoprot_dom"/>
</dbReference>
<feature type="transmembrane region" description="Helical" evidence="17">
    <location>
        <begin position="448"/>
        <end position="470"/>
    </location>
</feature>
<feature type="domain" description="Apple" evidence="21">
    <location>
        <begin position="347"/>
        <end position="431"/>
    </location>
</feature>
<dbReference type="EC" id="2.7.11.1" evidence="16"/>
<name>A0AA88E048_FICCA</name>
<dbReference type="Gene3D" id="2.90.10.10">
    <property type="entry name" value="Bulb-type lectin domain"/>
    <property type="match status" value="1"/>
</dbReference>
<gene>
    <name evidence="22" type="ORF">TIFTF001_034581</name>
</gene>
<dbReference type="GO" id="GO:0004674">
    <property type="term" value="F:protein serine/threonine kinase activity"/>
    <property type="evidence" value="ECO:0007669"/>
    <property type="project" value="UniProtKB-KW"/>
</dbReference>
<dbReference type="Gene3D" id="3.50.4.10">
    <property type="entry name" value="Hepatocyte Growth Factor"/>
    <property type="match status" value="1"/>
</dbReference>
<comment type="catalytic activity">
    <reaction evidence="14 16">
        <text>L-threonyl-[protein] + ATP = O-phospho-L-threonyl-[protein] + ADP + H(+)</text>
        <dbReference type="Rhea" id="RHEA:46608"/>
        <dbReference type="Rhea" id="RHEA-COMP:11060"/>
        <dbReference type="Rhea" id="RHEA-COMP:11605"/>
        <dbReference type="ChEBI" id="CHEBI:15378"/>
        <dbReference type="ChEBI" id="CHEBI:30013"/>
        <dbReference type="ChEBI" id="CHEBI:30616"/>
        <dbReference type="ChEBI" id="CHEBI:61977"/>
        <dbReference type="ChEBI" id="CHEBI:456216"/>
        <dbReference type="EC" id="2.7.11.1"/>
    </reaction>
</comment>
<dbReference type="FunFam" id="3.30.200.20:FF:000195">
    <property type="entry name" value="G-type lectin S-receptor-like serine/threonine-protein kinase"/>
    <property type="match status" value="1"/>
</dbReference>
<evidence type="ECO:0000256" key="5">
    <source>
        <dbReference type="ARBA" id="ARBA00022692"/>
    </source>
</evidence>
<evidence type="ECO:0000256" key="9">
    <source>
        <dbReference type="ARBA" id="ARBA00022840"/>
    </source>
</evidence>
<evidence type="ECO:0000256" key="10">
    <source>
        <dbReference type="ARBA" id="ARBA00022989"/>
    </source>
</evidence>
<evidence type="ECO:0000256" key="15">
    <source>
        <dbReference type="ARBA" id="ARBA00048679"/>
    </source>
</evidence>
<dbReference type="PROSITE" id="PS50948">
    <property type="entry name" value="PAN"/>
    <property type="match status" value="1"/>
</dbReference>
<dbReference type="InterPro" id="IPR011009">
    <property type="entry name" value="Kinase-like_dom_sf"/>
</dbReference>
<evidence type="ECO:0000256" key="4">
    <source>
        <dbReference type="ARBA" id="ARBA00022679"/>
    </source>
</evidence>
<evidence type="ECO:0000313" key="23">
    <source>
        <dbReference type="Proteomes" id="UP001187192"/>
    </source>
</evidence>
<evidence type="ECO:0000256" key="16">
    <source>
        <dbReference type="PIRNR" id="PIRNR000641"/>
    </source>
</evidence>
<evidence type="ECO:0000256" key="7">
    <source>
        <dbReference type="ARBA" id="ARBA00022741"/>
    </source>
</evidence>
<dbReference type="GO" id="GO:0005886">
    <property type="term" value="C:plasma membrane"/>
    <property type="evidence" value="ECO:0007669"/>
    <property type="project" value="UniProtKB-SubCell"/>
</dbReference>
<proteinExistence type="inferred from homology"/>
<evidence type="ECO:0000256" key="17">
    <source>
        <dbReference type="SAM" id="Phobius"/>
    </source>
</evidence>
<dbReference type="FunFam" id="1.10.510.10:FF:001019">
    <property type="entry name" value="G-type lectin S-receptor-like serine/threonine-protein kinase B120"/>
    <property type="match status" value="1"/>
</dbReference>
<dbReference type="InterPro" id="IPR001245">
    <property type="entry name" value="Ser-Thr/Tyr_kinase_cat_dom"/>
</dbReference>
<organism evidence="22 23">
    <name type="scientific">Ficus carica</name>
    <name type="common">Common fig</name>
    <dbReference type="NCBI Taxonomy" id="3494"/>
    <lineage>
        <taxon>Eukaryota</taxon>
        <taxon>Viridiplantae</taxon>
        <taxon>Streptophyta</taxon>
        <taxon>Embryophyta</taxon>
        <taxon>Tracheophyta</taxon>
        <taxon>Spermatophyta</taxon>
        <taxon>Magnoliopsida</taxon>
        <taxon>eudicotyledons</taxon>
        <taxon>Gunneridae</taxon>
        <taxon>Pentapetalae</taxon>
        <taxon>rosids</taxon>
        <taxon>fabids</taxon>
        <taxon>Rosales</taxon>
        <taxon>Moraceae</taxon>
        <taxon>Ficeae</taxon>
        <taxon>Ficus</taxon>
    </lineage>
</organism>
<reference evidence="22" key="1">
    <citation type="submission" date="2023-07" db="EMBL/GenBank/DDBJ databases">
        <title>draft genome sequence of fig (Ficus carica).</title>
        <authorList>
            <person name="Takahashi T."/>
            <person name="Nishimura K."/>
        </authorList>
    </citation>
    <scope>NUCLEOTIDE SEQUENCE</scope>
</reference>
<comment type="subcellular location">
    <subcellularLocation>
        <location evidence="1">Cell membrane</location>
        <topology evidence="1">Single-pass type I membrane protein</topology>
    </subcellularLocation>
</comment>
<evidence type="ECO:0000256" key="2">
    <source>
        <dbReference type="ARBA" id="ARBA00022475"/>
    </source>
</evidence>
<dbReference type="SMART" id="SM00220">
    <property type="entry name" value="S_TKc"/>
    <property type="match status" value="1"/>
</dbReference>
<dbReference type="Proteomes" id="UP001187192">
    <property type="component" value="Unassembled WGS sequence"/>
</dbReference>
<dbReference type="SUPFAM" id="SSF56112">
    <property type="entry name" value="Protein kinase-like (PK-like)"/>
    <property type="match status" value="1"/>
</dbReference>
<keyword evidence="3 16" id="KW-0723">Serine/threonine-protein kinase</keyword>
<dbReference type="CDD" id="cd00028">
    <property type="entry name" value="B_lectin"/>
    <property type="match status" value="1"/>
</dbReference>
<comment type="caution">
    <text evidence="22">The sequence shown here is derived from an EMBL/GenBank/DDBJ whole genome shotgun (WGS) entry which is preliminary data.</text>
</comment>
<dbReference type="PROSITE" id="PS50927">
    <property type="entry name" value="BULB_LECTIN"/>
    <property type="match status" value="1"/>
</dbReference>
<evidence type="ECO:0000313" key="22">
    <source>
        <dbReference type="EMBL" id="GMN65507.1"/>
    </source>
</evidence>
<evidence type="ECO:0000256" key="6">
    <source>
        <dbReference type="ARBA" id="ARBA00022729"/>
    </source>
</evidence>
<feature type="chain" id="PRO_5041707897" description="Receptor-like serine/threonine-protein kinase" evidence="18">
    <location>
        <begin position="26"/>
        <end position="821"/>
    </location>
</feature>
<sequence>MVAFHLFTIFHAIVSLQSFLKFARAAHIDTITPIRSIIDDDGNATTLVSAGQTFELGFFSPGNSKNRYLGIWYKSTPDQVVWIANRNSPLNDSNGELTIGDGNLVLLSRTRSVVWSSTVSRDVANNNPVCLLLDTGNLVLKEKESVNSEAYAWQSFDYPTDTLLEGMKLGWDLNTGFERFLRSWKSADDPATGEFTYRMSVKGLPQVVLDMGSTRKFRTGTWNGVRLGGLNLLAETIFKLVYVFTDDEAYLMSESTVNFAVSIVRMDYSGVEQRLLLHKGSTKWSVMYSVPSGQLCENYAYCGPNAICAVTENPICTCFKGYSPKSEQAWKELNWSSGCKRKKPMECEKGEGFVKVVGVKLPDMLEFWLDKNMSLKECEASCLKNCSCVAYANSDVRKGGSGCLMWFGDLIDVKEIHVKGSEQNIYVRLPASEIKSIRDADKRKRLKYILGASVIAGICIFGIAFWCIAWKLRKRVTGKSKDEDIDLPLFDLAAIISATNNFSTENMIGEGGFGPVYKGSLSTGQEIAVKRLSKTSGQGLKELKNEVELIAKLQHRNLVALLGCCIQREERILIYEYMPNKSLDHFIFDSKRSSLLPWEKRFDIVRGIARGLLYLHQDSKLQIIHRDLKAGNILLDINLDPKISDFGLARIFRDDEKEAETRRVVGTHGYMSPEYAVDGKFSIKSDVFGFGVVLLEIVSGKKNRSFNFPDHHHNLLGHAWLLWNDEKALDLLDVCLKDSCVESQVLRCIQVGLLCVQKFPRDRPTMSSVVFMLENEGAILPQPKQPGFFIERGSSNECSTSRSTEGFCSENTMTISIPSGR</sequence>
<dbReference type="Pfam" id="PF01453">
    <property type="entry name" value="B_lectin"/>
    <property type="match status" value="1"/>
</dbReference>
<dbReference type="InterPro" id="IPR003609">
    <property type="entry name" value="Pan_app"/>
</dbReference>
<dbReference type="Gramene" id="FCD_00029754-RA">
    <property type="protein sequence ID" value="FCD_00029754-RA:cds"/>
    <property type="gene ID" value="FCD_00029754"/>
</dbReference>
<dbReference type="FunFam" id="2.90.10.10:FF:000001">
    <property type="entry name" value="G-type lectin S-receptor-like serine/threonine-protein kinase"/>
    <property type="match status" value="1"/>
</dbReference>
<dbReference type="Pfam" id="PF08276">
    <property type="entry name" value="PAN_2"/>
    <property type="match status" value="1"/>
</dbReference>
<evidence type="ECO:0000259" key="21">
    <source>
        <dbReference type="PROSITE" id="PS50948"/>
    </source>
</evidence>
<keyword evidence="10 17" id="KW-1133">Transmembrane helix</keyword>
<dbReference type="SMART" id="SM00108">
    <property type="entry name" value="B_lectin"/>
    <property type="match status" value="1"/>
</dbReference>
<dbReference type="GO" id="GO:0048544">
    <property type="term" value="P:recognition of pollen"/>
    <property type="evidence" value="ECO:0007669"/>
    <property type="project" value="InterPro"/>
</dbReference>
<dbReference type="InterPro" id="IPR021820">
    <property type="entry name" value="S-locus_recpt_kinase_C"/>
</dbReference>
<keyword evidence="9 16" id="KW-0067">ATP-binding</keyword>
<evidence type="ECO:0000256" key="12">
    <source>
        <dbReference type="ARBA" id="ARBA00023157"/>
    </source>
</evidence>
<feature type="signal peptide" evidence="18">
    <location>
        <begin position="1"/>
        <end position="25"/>
    </location>
</feature>
<dbReference type="GO" id="GO:0005524">
    <property type="term" value="F:ATP binding"/>
    <property type="evidence" value="ECO:0007669"/>
    <property type="project" value="UniProtKB-KW"/>
</dbReference>
<dbReference type="SUPFAM" id="SSF51110">
    <property type="entry name" value="alpha-D-mannose-specific plant lectins"/>
    <property type="match status" value="1"/>
</dbReference>
<evidence type="ECO:0000256" key="3">
    <source>
        <dbReference type="ARBA" id="ARBA00022527"/>
    </source>
</evidence>
<keyword evidence="5 17" id="KW-0812">Transmembrane</keyword>
<dbReference type="InterPro" id="IPR036426">
    <property type="entry name" value="Bulb-type_lectin_dom_sf"/>
</dbReference>
<feature type="domain" description="Protein kinase" evidence="19">
    <location>
        <begin position="502"/>
        <end position="788"/>
    </location>
</feature>
<dbReference type="Gene3D" id="3.30.200.20">
    <property type="entry name" value="Phosphorylase Kinase, domain 1"/>
    <property type="match status" value="1"/>
</dbReference>
<dbReference type="InterPro" id="IPR000719">
    <property type="entry name" value="Prot_kinase_dom"/>
</dbReference>
<evidence type="ECO:0000256" key="1">
    <source>
        <dbReference type="ARBA" id="ARBA00004251"/>
    </source>
</evidence>
<evidence type="ECO:0000259" key="19">
    <source>
        <dbReference type="PROSITE" id="PS50011"/>
    </source>
</evidence>
<dbReference type="Pfam" id="PF07714">
    <property type="entry name" value="PK_Tyr_Ser-Thr"/>
    <property type="match status" value="1"/>
</dbReference>
<dbReference type="PANTHER" id="PTHR27002">
    <property type="entry name" value="RECEPTOR-LIKE SERINE/THREONINE-PROTEIN KINASE SD1-8"/>
    <property type="match status" value="1"/>
</dbReference>
<keyword evidence="4 16" id="KW-0808">Transferase</keyword>
<evidence type="ECO:0000256" key="14">
    <source>
        <dbReference type="ARBA" id="ARBA00047899"/>
    </source>
</evidence>
<feature type="domain" description="Bulb-type lectin" evidence="20">
    <location>
        <begin position="32"/>
        <end position="153"/>
    </location>
</feature>
<dbReference type="AlphaFoldDB" id="A0AA88E048"/>
<dbReference type="PROSITE" id="PS00108">
    <property type="entry name" value="PROTEIN_KINASE_ST"/>
    <property type="match status" value="1"/>
</dbReference>
<evidence type="ECO:0000256" key="18">
    <source>
        <dbReference type="SAM" id="SignalP"/>
    </source>
</evidence>
<dbReference type="FunFam" id="1.10.510.10:FF:001270">
    <property type="entry name" value="Uncharacterized protein"/>
    <property type="match status" value="1"/>
</dbReference>